<dbReference type="EMBL" id="FRAP01000020">
    <property type="protein sequence ID" value="SHL19140.1"/>
    <property type="molecule type" value="Genomic_DNA"/>
</dbReference>
<evidence type="ECO:0000313" key="3">
    <source>
        <dbReference type="EMBL" id="SHL19140.1"/>
    </source>
</evidence>
<dbReference type="Gene3D" id="3.30.70.100">
    <property type="match status" value="1"/>
</dbReference>
<protein>
    <submittedName>
        <fullName evidence="3">Copper chaperone CopZ</fullName>
    </submittedName>
</protein>
<evidence type="ECO:0000256" key="1">
    <source>
        <dbReference type="ARBA" id="ARBA00022723"/>
    </source>
</evidence>
<organism evidence="3 4">
    <name type="scientific">Pseudonocardia thermophila</name>
    <dbReference type="NCBI Taxonomy" id="1848"/>
    <lineage>
        <taxon>Bacteria</taxon>
        <taxon>Bacillati</taxon>
        <taxon>Actinomycetota</taxon>
        <taxon>Actinomycetes</taxon>
        <taxon>Pseudonocardiales</taxon>
        <taxon>Pseudonocardiaceae</taxon>
        <taxon>Pseudonocardia</taxon>
    </lineage>
</organism>
<dbReference type="PROSITE" id="PS50846">
    <property type="entry name" value="HMA_2"/>
    <property type="match status" value="1"/>
</dbReference>
<dbReference type="InterPro" id="IPR036163">
    <property type="entry name" value="HMA_dom_sf"/>
</dbReference>
<dbReference type="InterPro" id="IPR017969">
    <property type="entry name" value="Heavy-metal-associated_CS"/>
</dbReference>
<dbReference type="Pfam" id="PF00403">
    <property type="entry name" value="HMA"/>
    <property type="match status" value="1"/>
</dbReference>
<accession>A0A1M6YM03</accession>
<dbReference type="InterPro" id="IPR006121">
    <property type="entry name" value="HMA_dom"/>
</dbReference>
<dbReference type="OrthoDB" id="9813965at2"/>
<evidence type="ECO:0000313" key="4">
    <source>
        <dbReference type="Proteomes" id="UP000184363"/>
    </source>
</evidence>
<dbReference type="CDD" id="cd00371">
    <property type="entry name" value="HMA"/>
    <property type="match status" value="1"/>
</dbReference>
<dbReference type="AlphaFoldDB" id="A0A1M6YM03"/>
<sequence>MAVEAPFRTEVVVSGLTCQHCVMSITEELEEITGVGSVDVALNDRPEGSTVTIRSTRELDPAEIAAAVAVAGYAVVS</sequence>
<dbReference type="RefSeq" id="WP_073459481.1">
    <property type="nucleotide sequence ID" value="NZ_CALGVN010000030.1"/>
</dbReference>
<dbReference type="GO" id="GO:0046872">
    <property type="term" value="F:metal ion binding"/>
    <property type="evidence" value="ECO:0007669"/>
    <property type="project" value="UniProtKB-KW"/>
</dbReference>
<reference evidence="3 4" key="1">
    <citation type="submission" date="2016-11" db="EMBL/GenBank/DDBJ databases">
        <authorList>
            <person name="Jaros S."/>
            <person name="Januszkiewicz K."/>
            <person name="Wedrychowicz H."/>
        </authorList>
    </citation>
    <scope>NUCLEOTIDE SEQUENCE [LARGE SCALE GENOMIC DNA]</scope>
    <source>
        <strain evidence="3 4">DSM 43832</strain>
    </source>
</reference>
<proteinExistence type="predicted"/>
<dbReference type="SUPFAM" id="SSF55008">
    <property type="entry name" value="HMA, heavy metal-associated domain"/>
    <property type="match status" value="1"/>
</dbReference>
<keyword evidence="4" id="KW-1185">Reference proteome</keyword>
<name>A0A1M6YM03_PSETH</name>
<dbReference type="Proteomes" id="UP000184363">
    <property type="component" value="Unassembled WGS sequence"/>
</dbReference>
<gene>
    <name evidence="3" type="ORF">SAMN05443637_120104</name>
</gene>
<dbReference type="PROSITE" id="PS01047">
    <property type="entry name" value="HMA_1"/>
    <property type="match status" value="1"/>
</dbReference>
<dbReference type="STRING" id="1848.SAMN05443637_120104"/>
<feature type="domain" description="HMA" evidence="2">
    <location>
        <begin position="7"/>
        <end position="76"/>
    </location>
</feature>
<evidence type="ECO:0000259" key="2">
    <source>
        <dbReference type="PROSITE" id="PS50846"/>
    </source>
</evidence>
<keyword evidence="1" id="KW-0479">Metal-binding</keyword>